<keyword evidence="4 6" id="KW-0472">Membrane</keyword>
<dbReference type="PROSITE" id="PS50850">
    <property type="entry name" value="MFS"/>
    <property type="match status" value="1"/>
</dbReference>
<protein>
    <submittedName>
        <fullName evidence="8">MFS transporter</fullName>
    </submittedName>
</protein>
<feature type="transmembrane region" description="Helical" evidence="6">
    <location>
        <begin position="434"/>
        <end position="455"/>
    </location>
</feature>
<feature type="transmembrane region" description="Helical" evidence="6">
    <location>
        <begin position="71"/>
        <end position="92"/>
    </location>
</feature>
<evidence type="ECO:0000313" key="9">
    <source>
        <dbReference type="Proteomes" id="UP001500755"/>
    </source>
</evidence>
<keyword evidence="2 6" id="KW-0812">Transmembrane</keyword>
<organism evidence="8 9">
    <name type="scientific">Brevibacterium samyangense</name>
    <dbReference type="NCBI Taxonomy" id="366888"/>
    <lineage>
        <taxon>Bacteria</taxon>
        <taxon>Bacillati</taxon>
        <taxon>Actinomycetota</taxon>
        <taxon>Actinomycetes</taxon>
        <taxon>Micrococcales</taxon>
        <taxon>Brevibacteriaceae</taxon>
        <taxon>Brevibacterium</taxon>
    </lineage>
</organism>
<proteinExistence type="predicted"/>
<evidence type="ECO:0000259" key="7">
    <source>
        <dbReference type="PROSITE" id="PS50850"/>
    </source>
</evidence>
<dbReference type="InterPro" id="IPR020846">
    <property type="entry name" value="MFS_dom"/>
</dbReference>
<evidence type="ECO:0000256" key="6">
    <source>
        <dbReference type="SAM" id="Phobius"/>
    </source>
</evidence>
<evidence type="ECO:0000256" key="5">
    <source>
        <dbReference type="SAM" id="MobiDB-lite"/>
    </source>
</evidence>
<feature type="transmembrane region" description="Helical" evidence="6">
    <location>
        <begin position="308"/>
        <end position="330"/>
    </location>
</feature>
<feature type="transmembrane region" description="Helical" evidence="6">
    <location>
        <begin position="279"/>
        <end position="302"/>
    </location>
</feature>
<comment type="caution">
    <text evidence="8">The sequence shown here is derived from an EMBL/GenBank/DDBJ whole genome shotgun (WGS) entry which is preliminary data.</text>
</comment>
<feature type="transmembrane region" description="Helical" evidence="6">
    <location>
        <begin position="366"/>
        <end position="389"/>
    </location>
</feature>
<feature type="transmembrane region" description="Helical" evidence="6">
    <location>
        <begin position="410"/>
        <end position="428"/>
    </location>
</feature>
<evidence type="ECO:0000256" key="3">
    <source>
        <dbReference type="ARBA" id="ARBA00022989"/>
    </source>
</evidence>
<keyword evidence="9" id="KW-1185">Reference proteome</keyword>
<feature type="transmembrane region" description="Helical" evidence="6">
    <location>
        <begin position="342"/>
        <end position="360"/>
    </location>
</feature>
<dbReference type="SUPFAM" id="SSF103473">
    <property type="entry name" value="MFS general substrate transporter"/>
    <property type="match status" value="1"/>
</dbReference>
<feature type="region of interest" description="Disordered" evidence="5">
    <location>
        <begin position="1"/>
        <end position="24"/>
    </location>
</feature>
<evidence type="ECO:0000313" key="8">
    <source>
        <dbReference type="EMBL" id="GAA2010761.1"/>
    </source>
</evidence>
<accession>A0ABN2TIW3</accession>
<evidence type="ECO:0000256" key="4">
    <source>
        <dbReference type="ARBA" id="ARBA00023136"/>
    </source>
</evidence>
<dbReference type="InterPro" id="IPR036259">
    <property type="entry name" value="MFS_trans_sf"/>
</dbReference>
<name>A0ABN2TIW3_9MICO</name>
<dbReference type="Proteomes" id="UP001500755">
    <property type="component" value="Unassembled WGS sequence"/>
</dbReference>
<sequence length="462" mass="46885">MRATSGSSTPVPGAAAPPSRSDRGRPRLVLERRHYLLAAAQMFSGVGIAVGVAVGGLLAEDLTGRTEFAGFSQTASVLGAGLAAIPLSRLAVRRGRRASLTTGFTLALCGAVLIVLAATLDSWPGYFLGMMLFGIATATGLQARFAATDGAPAHVQGRLMSFVVWAQTIGSVAGPNLSEPGAGIGTWLGTHALVGPFVISILAFGLAVCFTASLPRLRPTGGTPAPGRGAPLSADRGTSAAGGTDDPTERGGTGPAGSRSSVGALAALRVVLAHPRATMGMTAVVAGQMMMASVMVMTPIHMHHSGHAIHLVGLVISVHILGMYAFSPVVGWLTDLLGPGRVITVGMAVFALAIGIGMWDATGESLMWRISLALGLIGLAWSCTMIAGSTLLTTSIDPSHRTAVQGTSDACMNFGAAGVTALAGPVLAVGGFLWINAMAACVLAVLVLVCARAGFAWHPARR</sequence>
<evidence type="ECO:0000256" key="1">
    <source>
        <dbReference type="ARBA" id="ARBA00004651"/>
    </source>
</evidence>
<dbReference type="Gene3D" id="1.20.1250.20">
    <property type="entry name" value="MFS general substrate transporter like domains"/>
    <property type="match status" value="1"/>
</dbReference>
<feature type="compositionally biased region" description="Polar residues" evidence="5">
    <location>
        <begin position="1"/>
        <end position="10"/>
    </location>
</feature>
<dbReference type="Pfam" id="PF07690">
    <property type="entry name" value="MFS_1"/>
    <property type="match status" value="1"/>
</dbReference>
<feature type="compositionally biased region" description="Low complexity" evidence="5">
    <location>
        <begin position="220"/>
        <end position="232"/>
    </location>
</feature>
<keyword evidence="3 6" id="KW-1133">Transmembrane helix</keyword>
<dbReference type="EMBL" id="BAAANO010000020">
    <property type="protein sequence ID" value="GAA2010761.1"/>
    <property type="molecule type" value="Genomic_DNA"/>
</dbReference>
<evidence type="ECO:0000256" key="2">
    <source>
        <dbReference type="ARBA" id="ARBA00022692"/>
    </source>
</evidence>
<dbReference type="PANTHER" id="PTHR23534">
    <property type="entry name" value="MFS PERMEASE"/>
    <property type="match status" value="1"/>
</dbReference>
<feature type="region of interest" description="Disordered" evidence="5">
    <location>
        <begin position="220"/>
        <end position="260"/>
    </location>
</feature>
<gene>
    <name evidence="8" type="ORF">GCM10009755_22510</name>
</gene>
<feature type="transmembrane region" description="Helical" evidence="6">
    <location>
        <begin position="184"/>
        <end position="210"/>
    </location>
</feature>
<feature type="transmembrane region" description="Helical" evidence="6">
    <location>
        <begin position="99"/>
        <end position="120"/>
    </location>
</feature>
<feature type="transmembrane region" description="Helical" evidence="6">
    <location>
        <begin position="35"/>
        <end position="59"/>
    </location>
</feature>
<reference evidence="8 9" key="1">
    <citation type="journal article" date="2019" name="Int. J. Syst. Evol. Microbiol.">
        <title>The Global Catalogue of Microorganisms (GCM) 10K type strain sequencing project: providing services to taxonomists for standard genome sequencing and annotation.</title>
        <authorList>
            <consortium name="The Broad Institute Genomics Platform"/>
            <consortium name="The Broad Institute Genome Sequencing Center for Infectious Disease"/>
            <person name="Wu L."/>
            <person name="Ma J."/>
        </authorList>
    </citation>
    <scope>NUCLEOTIDE SEQUENCE [LARGE SCALE GENOMIC DNA]</scope>
    <source>
        <strain evidence="8 9">JCM 14546</strain>
    </source>
</reference>
<feature type="transmembrane region" description="Helical" evidence="6">
    <location>
        <begin position="126"/>
        <end position="147"/>
    </location>
</feature>
<feature type="transmembrane region" description="Helical" evidence="6">
    <location>
        <begin position="159"/>
        <end position="178"/>
    </location>
</feature>
<comment type="subcellular location">
    <subcellularLocation>
        <location evidence="1">Cell membrane</location>
        <topology evidence="1">Multi-pass membrane protein</topology>
    </subcellularLocation>
</comment>
<feature type="domain" description="Major facilitator superfamily (MFS) profile" evidence="7">
    <location>
        <begin position="33"/>
        <end position="454"/>
    </location>
</feature>
<dbReference type="PANTHER" id="PTHR23534:SF1">
    <property type="entry name" value="MAJOR FACILITATOR SUPERFAMILY PROTEIN"/>
    <property type="match status" value="1"/>
</dbReference>
<dbReference type="InterPro" id="IPR011701">
    <property type="entry name" value="MFS"/>
</dbReference>